<feature type="domain" description="Sugar phosphate transporter" evidence="6">
    <location>
        <begin position="84"/>
        <end position="372"/>
    </location>
</feature>
<evidence type="ECO:0000313" key="7">
    <source>
        <dbReference type="EMBL" id="RWR78615.1"/>
    </source>
</evidence>
<evidence type="ECO:0000256" key="4">
    <source>
        <dbReference type="ARBA" id="ARBA00023136"/>
    </source>
</evidence>
<accession>A0A443NJE0</accession>
<name>A0A443NJE0_9MAGN</name>
<feature type="transmembrane region" description="Helical" evidence="5">
    <location>
        <begin position="228"/>
        <end position="245"/>
    </location>
</feature>
<reference evidence="7 8" key="1">
    <citation type="journal article" date="2019" name="Nat. Plants">
        <title>Stout camphor tree genome fills gaps in understanding of flowering plant genome evolution.</title>
        <authorList>
            <person name="Chaw S.M."/>
            <person name="Liu Y.C."/>
            <person name="Wu Y.W."/>
            <person name="Wang H.Y."/>
            <person name="Lin C.I."/>
            <person name="Wu C.S."/>
            <person name="Ke H.M."/>
            <person name="Chang L.Y."/>
            <person name="Hsu C.Y."/>
            <person name="Yang H.T."/>
            <person name="Sudianto E."/>
            <person name="Hsu M.H."/>
            <person name="Wu K.P."/>
            <person name="Wang L.N."/>
            <person name="Leebens-Mack J.H."/>
            <person name="Tsai I.J."/>
        </authorList>
    </citation>
    <scope>NUCLEOTIDE SEQUENCE [LARGE SCALE GENOMIC DNA]</scope>
    <source>
        <strain evidence="8">cv. Chaw 1501</strain>
        <tissue evidence="7">Young leaves</tissue>
    </source>
</reference>
<evidence type="ECO:0000256" key="3">
    <source>
        <dbReference type="ARBA" id="ARBA00022989"/>
    </source>
</evidence>
<comment type="subcellular location">
    <subcellularLocation>
        <location evidence="1">Membrane</location>
        <topology evidence="1">Multi-pass membrane protein</topology>
    </subcellularLocation>
</comment>
<organism evidence="7 8">
    <name type="scientific">Cinnamomum micranthum f. kanehirae</name>
    <dbReference type="NCBI Taxonomy" id="337451"/>
    <lineage>
        <taxon>Eukaryota</taxon>
        <taxon>Viridiplantae</taxon>
        <taxon>Streptophyta</taxon>
        <taxon>Embryophyta</taxon>
        <taxon>Tracheophyta</taxon>
        <taxon>Spermatophyta</taxon>
        <taxon>Magnoliopsida</taxon>
        <taxon>Magnoliidae</taxon>
        <taxon>Laurales</taxon>
        <taxon>Lauraceae</taxon>
        <taxon>Cinnamomum</taxon>
    </lineage>
</organism>
<dbReference type="Proteomes" id="UP000283530">
    <property type="component" value="Unassembled WGS sequence"/>
</dbReference>
<evidence type="ECO:0000259" key="6">
    <source>
        <dbReference type="Pfam" id="PF03151"/>
    </source>
</evidence>
<keyword evidence="3 5" id="KW-1133">Transmembrane helix</keyword>
<dbReference type="Pfam" id="PF03151">
    <property type="entry name" value="TPT"/>
    <property type="match status" value="1"/>
</dbReference>
<dbReference type="EMBL" id="QPKB01000003">
    <property type="protein sequence ID" value="RWR78615.1"/>
    <property type="molecule type" value="Genomic_DNA"/>
</dbReference>
<feature type="transmembrane region" description="Helical" evidence="5">
    <location>
        <begin position="173"/>
        <end position="193"/>
    </location>
</feature>
<dbReference type="GO" id="GO:0016020">
    <property type="term" value="C:membrane"/>
    <property type="evidence" value="ECO:0007669"/>
    <property type="project" value="UniProtKB-SubCell"/>
</dbReference>
<comment type="caution">
    <text evidence="7">The sequence shown here is derived from an EMBL/GenBank/DDBJ whole genome shotgun (WGS) entry which is preliminary data.</text>
</comment>
<feature type="transmembrane region" description="Helical" evidence="5">
    <location>
        <begin position="301"/>
        <end position="324"/>
    </location>
</feature>
<gene>
    <name evidence="7" type="ORF">CKAN_00715500</name>
</gene>
<keyword evidence="8" id="KW-1185">Reference proteome</keyword>
<feature type="transmembrane region" description="Helical" evidence="5">
    <location>
        <begin position="266"/>
        <end position="285"/>
    </location>
</feature>
<evidence type="ECO:0000256" key="2">
    <source>
        <dbReference type="ARBA" id="ARBA00022692"/>
    </source>
</evidence>
<feature type="transmembrane region" description="Helical" evidence="5">
    <location>
        <begin position="82"/>
        <end position="104"/>
    </location>
</feature>
<feature type="transmembrane region" description="Helical" evidence="5">
    <location>
        <begin position="357"/>
        <end position="374"/>
    </location>
</feature>
<sequence length="382" mass="42090">MDITSKVALNGERSNLLINEQNGVVGQVSSPSSSGRREIVSRSLLGMKSFSNDDIDLEGGKLEKDREKAVRGNKPIKIHNQALLSGLAYCISSCSMILVNKFVLSGYDFNAGISLMLYQNLVSVVIVSILSFAGLISTEPLTWRLIQVWFPVNAIFVGMLITSMFSLKYINVAMVTVLKNVTNVITALGEMYLFQKHHDSKVWAALFLMIISAISGGITDLSFHKVGYTWQIINCFLTASYSLTLRRVMDTAKQVTKSGNLNEFSMVLLNNTLSLPLGVVLVFLFNEVDYLFKTPLLRMPTFWLVITSSGLLGLAISFTSMWFLHQTGATTYSLVGSLNKIPLSIAGILLFKVSTSLENLVSILFGLLAGVFFAKAKMMERS</sequence>
<dbReference type="OrthoDB" id="417037at2759"/>
<dbReference type="InterPro" id="IPR050186">
    <property type="entry name" value="TPT_transporter"/>
</dbReference>
<protein>
    <submittedName>
        <fullName evidence="7">GDP-mannose transporter GONST1-like protein isoform X1</fullName>
    </submittedName>
</protein>
<feature type="transmembrane region" description="Helical" evidence="5">
    <location>
        <begin position="148"/>
        <end position="167"/>
    </location>
</feature>
<evidence type="ECO:0000256" key="5">
    <source>
        <dbReference type="SAM" id="Phobius"/>
    </source>
</evidence>
<proteinExistence type="predicted"/>
<keyword evidence="2 5" id="KW-0812">Transmembrane</keyword>
<evidence type="ECO:0000313" key="8">
    <source>
        <dbReference type="Proteomes" id="UP000283530"/>
    </source>
</evidence>
<dbReference type="InterPro" id="IPR004853">
    <property type="entry name" value="Sugar_P_trans_dom"/>
</dbReference>
<keyword evidence="4 5" id="KW-0472">Membrane</keyword>
<evidence type="ECO:0000256" key="1">
    <source>
        <dbReference type="ARBA" id="ARBA00004141"/>
    </source>
</evidence>
<dbReference type="STRING" id="337451.A0A443NJE0"/>
<dbReference type="AlphaFoldDB" id="A0A443NJE0"/>
<feature type="transmembrane region" description="Helical" evidence="5">
    <location>
        <begin position="202"/>
        <end position="222"/>
    </location>
</feature>
<feature type="transmembrane region" description="Helical" evidence="5">
    <location>
        <begin position="331"/>
        <end position="351"/>
    </location>
</feature>
<feature type="transmembrane region" description="Helical" evidence="5">
    <location>
        <begin position="116"/>
        <end position="136"/>
    </location>
</feature>
<dbReference type="PANTHER" id="PTHR11132">
    <property type="entry name" value="SOLUTE CARRIER FAMILY 35"/>
    <property type="match status" value="1"/>
</dbReference>